<dbReference type="GO" id="GO:0006508">
    <property type="term" value="P:proteolysis"/>
    <property type="evidence" value="ECO:0007669"/>
    <property type="project" value="UniProtKB-KW"/>
</dbReference>
<dbReference type="Proteomes" id="UP000240621">
    <property type="component" value="Unassembled WGS sequence"/>
</dbReference>
<name>A0A2P8CH67_9BACT</name>
<keyword evidence="5" id="KW-1185">Reference proteome</keyword>
<gene>
    <name evidence="3" type="ORF">CLV93_102113</name>
    <name evidence="2" type="ORF">JCM18694_07490</name>
</gene>
<proteinExistence type="predicted"/>
<keyword evidence="3" id="KW-0378">Hydrolase</keyword>
<comment type="caution">
    <text evidence="3">The sequence shown here is derived from an EMBL/GenBank/DDBJ whole genome shotgun (WGS) entry which is preliminary data.</text>
</comment>
<evidence type="ECO:0000259" key="1">
    <source>
        <dbReference type="SMART" id="SM00228"/>
    </source>
</evidence>
<evidence type="ECO:0000313" key="5">
    <source>
        <dbReference type="Proteomes" id="UP000396862"/>
    </source>
</evidence>
<dbReference type="EMBL" id="BLAU01000001">
    <property type="protein sequence ID" value="GET20503.1"/>
    <property type="molecule type" value="Genomic_DNA"/>
</dbReference>
<dbReference type="InterPro" id="IPR041489">
    <property type="entry name" value="PDZ_6"/>
</dbReference>
<dbReference type="OrthoDB" id="3521766at2"/>
<dbReference type="InterPro" id="IPR021109">
    <property type="entry name" value="Peptidase_aspartic_dom_sf"/>
</dbReference>
<accession>A0A2P8CH67</accession>
<sequence length="519" mass="58672">MKRQKGKRIIIAFSLMVIFLFTLPCPHTKAQEAILQQKISLRAKEQPLIDIIHHVSDTLGLQLTYNANADANQLVSFRCENQAAGDVLKELLNRYRLDFMVSNRHLIVHDLFNNDLNSQFQTESTEKSDHRSFVFNRPERKFVAIPFVDASNLIIVPVRINSSQSLNFILDTGVKVPTITEFPDSIQLKLKFLQPLELTGLGELKKVSAYASFNNKIEFPGLTGYNQTIHVLDNPDFRISPLIGIPVHGVIGFNLFKDYVVKIDYGRKIIYLYQPERFNMKRALRKSETVTLELTASKPLMKATVTMENDEIVPVKLMVDLGFSDAVWLSPVSDNRLQPPGNSIETFLGRGMAGNLYGKKGRIQAIRIGNIEFAEPIASFPDTSHIGGTLGKQRNGSVGGEILRRFTVVIDYQNQRMLLQPGRHVHKPFYDNMSGIDIVNPMPGLPYYKIINVREGSPGDLAGLLPDDVIVYINHTAAKDISLSEINQLLMSRENRNIKMLVKRDGQLIRADFRLQKVF</sequence>
<reference evidence="2 5" key="2">
    <citation type="submission" date="2019-10" db="EMBL/GenBank/DDBJ databases">
        <title>Prolixibacter strains distinguished by the presence of nitrate reductase genes were adept at nitrate-dependent anaerobic corrosion of metallic iron and carbon steel.</title>
        <authorList>
            <person name="Iino T."/>
            <person name="Shono N."/>
            <person name="Ito K."/>
            <person name="Nakamura R."/>
            <person name="Sueoka K."/>
            <person name="Harayama S."/>
            <person name="Ohkuma M."/>
        </authorList>
    </citation>
    <scope>NUCLEOTIDE SEQUENCE [LARGE SCALE GENOMIC DNA]</scope>
    <source>
        <strain evidence="2 5">MIC1-1</strain>
    </source>
</reference>
<dbReference type="Gene3D" id="2.40.70.10">
    <property type="entry name" value="Acid Proteases"/>
    <property type="match status" value="2"/>
</dbReference>
<dbReference type="InterPro" id="IPR036034">
    <property type="entry name" value="PDZ_sf"/>
</dbReference>
<reference evidence="3 4" key="1">
    <citation type="submission" date="2018-03" db="EMBL/GenBank/DDBJ databases">
        <title>Genomic Encyclopedia of Archaeal and Bacterial Type Strains, Phase II (KMG-II): from individual species to whole genera.</title>
        <authorList>
            <person name="Goeker M."/>
        </authorList>
    </citation>
    <scope>NUCLEOTIDE SEQUENCE [LARGE SCALE GENOMIC DNA]</scope>
    <source>
        <strain evidence="3 4">DSM 27267</strain>
    </source>
</reference>
<evidence type="ECO:0000313" key="4">
    <source>
        <dbReference type="Proteomes" id="UP000240621"/>
    </source>
</evidence>
<dbReference type="RefSeq" id="WP_106540932.1">
    <property type="nucleotide sequence ID" value="NZ_BLAU01000001.1"/>
</dbReference>
<dbReference type="EMBL" id="PYGC01000002">
    <property type="protein sequence ID" value="PSK84327.1"/>
    <property type="molecule type" value="Genomic_DNA"/>
</dbReference>
<dbReference type="Gene3D" id="2.30.42.10">
    <property type="match status" value="1"/>
</dbReference>
<dbReference type="Proteomes" id="UP000396862">
    <property type="component" value="Unassembled WGS sequence"/>
</dbReference>
<dbReference type="InterPro" id="IPR001478">
    <property type="entry name" value="PDZ"/>
</dbReference>
<organism evidence="3 4">
    <name type="scientific">Prolixibacter denitrificans</name>
    <dbReference type="NCBI Taxonomy" id="1541063"/>
    <lineage>
        <taxon>Bacteria</taxon>
        <taxon>Pseudomonadati</taxon>
        <taxon>Bacteroidota</taxon>
        <taxon>Bacteroidia</taxon>
        <taxon>Marinilabiliales</taxon>
        <taxon>Prolixibacteraceae</taxon>
        <taxon>Prolixibacter</taxon>
    </lineage>
</organism>
<protein>
    <submittedName>
        <fullName evidence="3">Aspartyl protease</fullName>
    </submittedName>
</protein>
<evidence type="ECO:0000313" key="3">
    <source>
        <dbReference type="EMBL" id="PSK84327.1"/>
    </source>
</evidence>
<evidence type="ECO:0000313" key="2">
    <source>
        <dbReference type="EMBL" id="GET20503.1"/>
    </source>
</evidence>
<dbReference type="SUPFAM" id="SSF50156">
    <property type="entry name" value="PDZ domain-like"/>
    <property type="match status" value="1"/>
</dbReference>
<dbReference type="SMART" id="SM00228">
    <property type="entry name" value="PDZ"/>
    <property type="match status" value="1"/>
</dbReference>
<keyword evidence="3" id="KW-0645">Protease</keyword>
<dbReference type="GO" id="GO:0008233">
    <property type="term" value="F:peptidase activity"/>
    <property type="evidence" value="ECO:0007669"/>
    <property type="project" value="UniProtKB-KW"/>
</dbReference>
<feature type="domain" description="PDZ" evidence="1">
    <location>
        <begin position="432"/>
        <end position="506"/>
    </location>
</feature>
<dbReference type="Pfam" id="PF17820">
    <property type="entry name" value="PDZ_6"/>
    <property type="match status" value="1"/>
</dbReference>
<dbReference type="AlphaFoldDB" id="A0A2P8CH67"/>